<dbReference type="eggNOG" id="ENOG502TM3A">
    <property type="taxonomic scope" value="Eukaryota"/>
</dbReference>
<accession>V5E671</accession>
<feature type="compositionally biased region" description="Low complexity" evidence="1">
    <location>
        <begin position="401"/>
        <end position="413"/>
    </location>
</feature>
<feature type="region of interest" description="Disordered" evidence="1">
    <location>
        <begin position="365"/>
        <end position="413"/>
    </location>
</feature>
<evidence type="ECO:0000313" key="2">
    <source>
        <dbReference type="EMBL" id="EST05746.1"/>
    </source>
</evidence>
<dbReference type="OrthoDB" id="2556029at2759"/>
<name>V5E671_KALBG</name>
<dbReference type="Proteomes" id="UP000019377">
    <property type="component" value="Unassembled WGS sequence"/>
</dbReference>
<evidence type="ECO:0000313" key="3">
    <source>
        <dbReference type="Proteomes" id="UP000019377"/>
    </source>
</evidence>
<proteinExistence type="predicted"/>
<organism evidence="2 3">
    <name type="scientific">Kalmanozyma brasiliensis (strain GHG001)</name>
    <name type="common">Yeast</name>
    <name type="synonym">Pseudozyma brasiliensis</name>
    <dbReference type="NCBI Taxonomy" id="1365824"/>
    <lineage>
        <taxon>Eukaryota</taxon>
        <taxon>Fungi</taxon>
        <taxon>Dikarya</taxon>
        <taxon>Basidiomycota</taxon>
        <taxon>Ustilaginomycotina</taxon>
        <taxon>Ustilaginomycetes</taxon>
        <taxon>Ustilaginales</taxon>
        <taxon>Ustilaginaceae</taxon>
        <taxon>Kalmanozyma</taxon>
    </lineage>
</organism>
<reference evidence="3" key="1">
    <citation type="journal article" date="2013" name="Genome Announc.">
        <title>Draft genome sequence of Pseudozyma brasiliensis sp. nov. strain GHG001, a high producer of endo-1,4-xylanase isolated from an insect pest of sugarcane.</title>
        <authorList>
            <person name="Oliveira J.V.D.C."/>
            <person name="dos Santos R.A.C."/>
            <person name="Borges T.A."/>
            <person name="Riano-Pachon D.M."/>
            <person name="Goldman G.H."/>
        </authorList>
    </citation>
    <scope>NUCLEOTIDE SEQUENCE [LARGE SCALE GENOMIC DNA]</scope>
    <source>
        <strain evidence="3">GHG001</strain>
    </source>
</reference>
<protein>
    <submittedName>
        <fullName evidence="2">Uncharacterized protein</fullName>
    </submittedName>
</protein>
<gene>
    <name evidence="2" type="ORF">PSEUBRA_SCAF4g04899</name>
</gene>
<feature type="compositionally biased region" description="Basic and acidic residues" evidence="1">
    <location>
        <begin position="369"/>
        <end position="387"/>
    </location>
</feature>
<dbReference type="GeneID" id="27420973"/>
<dbReference type="AlphaFoldDB" id="V5E671"/>
<keyword evidence="3" id="KW-1185">Reference proteome</keyword>
<dbReference type="RefSeq" id="XP_016290735.1">
    <property type="nucleotide sequence ID" value="XM_016438280.1"/>
</dbReference>
<dbReference type="HOGENOM" id="CLU_665848_0_0_1"/>
<sequence>MQRQVSLWHATSFAPLSKLTHLDLVRMIPPANLTAFLLGDASITLVDPDDVLSPLVRDEIEAGLSPHLTLECLRISDLPRKALYHFGDFAVWRKAYDAYRSLSPSERALRAAPRPPESTEECFQFQNSLYNLASNSRKLPSLRLVILDIVTDMHDEPYGALRQLVEEGALKGVSETFPLPGAGDGESYAATGKLALLFGANAKVPEEIIARIGELDDRWQGYVADEDEHWQLVHQGKHDLIQLWNDSRKPANGHDPIPVHTEIRIAADRYQFLSSGDRQREFVCQASSLEALEHAEGSPLSSQDVGIWADPDVFELVKTMPWLSYIQLNEMGCCCWLGGLPRDSNPNPGLSRQKGEEPRLVHPSIVLLDENKLNETGRDEVRARRAQEEEEEEARKRQRTEAAAAEQADAAPI</sequence>
<evidence type="ECO:0000256" key="1">
    <source>
        <dbReference type="SAM" id="MobiDB-lite"/>
    </source>
</evidence>
<dbReference type="EMBL" id="KI545884">
    <property type="protein sequence ID" value="EST05746.1"/>
    <property type="molecule type" value="Genomic_DNA"/>
</dbReference>